<accession>A0A1G6SNQ5</accession>
<evidence type="ECO:0000313" key="1">
    <source>
        <dbReference type="EMBL" id="SDD18448.1"/>
    </source>
</evidence>
<evidence type="ECO:0008006" key="3">
    <source>
        <dbReference type="Google" id="ProtNLM"/>
    </source>
</evidence>
<reference evidence="2" key="1">
    <citation type="submission" date="2016-10" db="EMBL/GenBank/DDBJ databases">
        <authorList>
            <person name="Varghese N."/>
            <person name="Submissions S."/>
        </authorList>
    </citation>
    <scope>NUCLEOTIDE SEQUENCE [LARGE SCALE GENOMIC DNA]</scope>
    <source>
        <strain evidence="2">IBRC-M 10403</strain>
    </source>
</reference>
<dbReference type="RefSeq" id="WP_139190781.1">
    <property type="nucleotide sequence ID" value="NZ_FMZZ01000008.1"/>
</dbReference>
<keyword evidence="2" id="KW-1185">Reference proteome</keyword>
<name>A0A1G6SNQ5_9PSEU</name>
<sequence length="86" mass="8661">MSGHIEQAAGALNAASQAVPVEHLAAASDQISSTVVAAIQQAGGTVGQELTQLALAVKSEVDTNVGRLVELRQQLEAAAIAVMRGA</sequence>
<protein>
    <recommendedName>
        <fullName evidence="3">Excreted virulence factor EspC, type VII ESX diderm</fullName>
    </recommendedName>
</protein>
<dbReference type="Proteomes" id="UP000199501">
    <property type="component" value="Unassembled WGS sequence"/>
</dbReference>
<dbReference type="EMBL" id="FMZZ01000008">
    <property type="protein sequence ID" value="SDD18448.1"/>
    <property type="molecule type" value="Genomic_DNA"/>
</dbReference>
<organism evidence="1 2">
    <name type="scientific">Actinokineospora iranica</name>
    <dbReference type="NCBI Taxonomy" id="1271860"/>
    <lineage>
        <taxon>Bacteria</taxon>
        <taxon>Bacillati</taxon>
        <taxon>Actinomycetota</taxon>
        <taxon>Actinomycetes</taxon>
        <taxon>Pseudonocardiales</taxon>
        <taxon>Pseudonocardiaceae</taxon>
        <taxon>Actinokineospora</taxon>
    </lineage>
</organism>
<gene>
    <name evidence="1" type="ORF">SAMN05216174_10884</name>
</gene>
<evidence type="ECO:0000313" key="2">
    <source>
        <dbReference type="Proteomes" id="UP000199501"/>
    </source>
</evidence>
<proteinExistence type="predicted"/>
<dbReference type="AlphaFoldDB" id="A0A1G6SNQ5"/>